<dbReference type="EMBL" id="JBBEGL010000002">
    <property type="protein sequence ID" value="MEJ2886104.1"/>
    <property type="molecule type" value="Genomic_DNA"/>
</dbReference>
<proteinExistence type="predicted"/>
<evidence type="ECO:0008006" key="3">
    <source>
        <dbReference type="Google" id="ProtNLM"/>
    </source>
</evidence>
<accession>A0ABU8N3S8</accession>
<gene>
    <name evidence="1" type="ORF">WCD41_06545</name>
</gene>
<dbReference type="Proteomes" id="UP001370100">
    <property type="component" value="Unassembled WGS sequence"/>
</dbReference>
<protein>
    <recommendedName>
        <fullName evidence="3">DUF222 domain-containing protein</fullName>
    </recommendedName>
</protein>
<name>A0ABU8N3S8_9PSEU</name>
<comment type="caution">
    <text evidence="1">The sequence shown here is derived from an EMBL/GenBank/DDBJ whole genome shotgun (WGS) entry which is preliminary data.</text>
</comment>
<evidence type="ECO:0000313" key="2">
    <source>
        <dbReference type="Proteomes" id="UP001370100"/>
    </source>
</evidence>
<organism evidence="1 2">
    <name type="scientific">Actinomycetospora aeridis</name>
    <dbReference type="NCBI Taxonomy" id="3129231"/>
    <lineage>
        <taxon>Bacteria</taxon>
        <taxon>Bacillati</taxon>
        <taxon>Actinomycetota</taxon>
        <taxon>Actinomycetes</taxon>
        <taxon>Pseudonocardiales</taxon>
        <taxon>Pseudonocardiaceae</taxon>
        <taxon>Actinomycetospora</taxon>
    </lineage>
</organism>
<sequence length="350" mass="36753">MTKSTPREAAELSPDDLATWIVDRIEGPASSRIRAGLHDDIEAAIGYRDHARATAGGEATGPGDLAGLREDLRYVTDQIEGGEAVITLSIATRVARAALALDAHRCAGPAVEVAGEEDGSEDEKPGQWITDEFRRAQERMATVPPHARPMWTRGSFGDRGRFDAPAAPPAEGEAGRRDAYGTLVLAALAATRVIPDGELRSGCVVSDGGQVREQLRAAVRGVKVALSDATSPSPEAVTHRLAVSEAGDWVHDTACCGEPLNALRSPFLLTLTMERTTCAPVPPASLSVGDEVTSQQQLGALPVGAVVRDDVRDLCERFVLGGSCGGWRCDGAETVPALPARVLDLPGGES</sequence>
<keyword evidence="2" id="KW-1185">Reference proteome</keyword>
<evidence type="ECO:0000313" key="1">
    <source>
        <dbReference type="EMBL" id="MEJ2886104.1"/>
    </source>
</evidence>
<reference evidence="1 2" key="1">
    <citation type="submission" date="2024-03" db="EMBL/GenBank/DDBJ databases">
        <title>Actinomycetospora sp. OC33-EN06, a novel actinomycete isolated from wild orchid (Aerides multiflora).</title>
        <authorList>
            <person name="Suriyachadkun C."/>
        </authorList>
    </citation>
    <scope>NUCLEOTIDE SEQUENCE [LARGE SCALE GENOMIC DNA]</scope>
    <source>
        <strain evidence="1 2">OC33-EN06</strain>
    </source>
</reference>
<dbReference type="RefSeq" id="WP_337712592.1">
    <property type="nucleotide sequence ID" value="NZ_JBBEGL010000002.1"/>
</dbReference>